<accession>A0A9X3WNT0</accession>
<evidence type="ECO:0000313" key="1">
    <source>
        <dbReference type="EMBL" id="MDC3420781.1"/>
    </source>
</evidence>
<proteinExistence type="predicted"/>
<dbReference type="Pfam" id="PF22871">
    <property type="entry name" value="AimR"/>
    <property type="match status" value="1"/>
</dbReference>
<protein>
    <submittedName>
        <fullName evidence="1">AimR family lysis-lysogeny pheromone receptor</fullName>
    </submittedName>
</protein>
<gene>
    <name evidence="1" type="ORF">NC661_10415</name>
</gene>
<organism evidence="1 2">
    <name type="scientific">Aquibacillus koreensis</name>
    <dbReference type="NCBI Taxonomy" id="279446"/>
    <lineage>
        <taxon>Bacteria</taxon>
        <taxon>Bacillati</taxon>
        <taxon>Bacillota</taxon>
        <taxon>Bacilli</taxon>
        <taxon>Bacillales</taxon>
        <taxon>Bacillaceae</taxon>
        <taxon>Aquibacillus</taxon>
    </lineage>
</organism>
<dbReference type="Proteomes" id="UP001145072">
    <property type="component" value="Unassembled WGS sequence"/>
</dbReference>
<keyword evidence="1" id="KW-0675">Receptor</keyword>
<dbReference type="RefSeq" id="WP_259872449.1">
    <property type="nucleotide sequence ID" value="NZ_JAMQJZ010000007.1"/>
</dbReference>
<keyword evidence="2" id="KW-1185">Reference proteome</keyword>
<name>A0A9X3WNT0_9BACI</name>
<reference evidence="1" key="1">
    <citation type="submission" date="2022-06" db="EMBL/GenBank/DDBJ databases">
        <title>Aquibacillus sp. a new bacterium isolated from soil saline samples.</title>
        <authorList>
            <person name="Galisteo C."/>
            <person name="De La Haba R."/>
            <person name="Sanchez-Porro C."/>
            <person name="Ventosa A."/>
        </authorList>
    </citation>
    <scope>NUCLEOTIDE SEQUENCE</scope>
    <source>
        <strain evidence="1">JCM 12387</strain>
    </source>
</reference>
<dbReference type="InterPro" id="IPR011990">
    <property type="entry name" value="TPR-like_helical_dom_sf"/>
</dbReference>
<dbReference type="InterPro" id="IPR047705">
    <property type="entry name" value="AimR-like"/>
</dbReference>
<dbReference type="EMBL" id="JAMQJZ010000007">
    <property type="protein sequence ID" value="MDC3420781.1"/>
    <property type="molecule type" value="Genomic_DNA"/>
</dbReference>
<evidence type="ECO:0000313" key="2">
    <source>
        <dbReference type="Proteomes" id="UP001145072"/>
    </source>
</evidence>
<sequence>MDFNNYGQTVDWASFTFHGNELPLYQVFQMLKVTEKEEIAINKMRALCLQAKSEENMRKGLEFIQVHGSMEELDALINRNLATNQRANVDWAIMYQLVNERKKYINQPNKDNMQLQELLEKVKALGEQQDVELQCLRDFLHVYCYFDMKRYSELGKFTDRLLSSIDQIKDPLIMELFTTRLDKVIVIYHWKRNEMIIARKFGYRVLNRTSSAHKKIDMHNTLALGYLFDNFQQAIYHANQAKELAENEGFTLALDRINNKTIPFIAAFHRKTEGITSNDPSEQAHLALANDDVETCVNILKTMEPLTPFQQYYLGKATRDEDLLMASYQRFMKERSDFFFARLPLLELKKLNDTI</sequence>
<dbReference type="Gene3D" id="1.25.40.10">
    <property type="entry name" value="Tetratricopeptide repeat domain"/>
    <property type="match status" value="1"/>
</dbReference>
<dbReference type="AlphaFoldDB" id="A0A9X3WNT0"/>
<comment type="caution">
    <text evidence="1">The sequence shown here is derived from an EMBL/GenBank/DDBJ whole genome shotgun (WGS) entry which is preliminary data.</text>
</comment>
<dbReference type="NCBIfam" id="NF038310">
    <property type="entry name" value="lysogeny_AimR"/>
    <property type="match status" value="1"/>
</dbReference>